<evidence type="ECO:0000256" key="8">
    <source>
        <dbReference type="HAMAP-Rule" id="MF_00692"/>
    </source>
</evidence>
<evidence type="ECO:0000256" key="4">
    <source>
        <dbReference type="ARBA" id="ARBA00022723"/>
    </source>
</evidence>
<keyword evidence="10" id="KW-1185">Reference proteome</keyword>
<dbReference type="NCBIfam" id="NF000658">
    <property type="entry name" value="PRK00029.1"/>
    <property type="match status" value="1"/>
</dbReference>
<dbReference type="GO" id="GO:0016779">
    <property type="term" value="F:nucleotidyltransferase activity"/>
    <property type="evidence" value="ECO:0007669"/>
    <property type="project" value="UniProtKB-KW"/>
</dbReference>
<proteinExistence type="inferred from homology"/>
<dbReference type="Pfam" id="PF02696">
    <property type="entry name" value="SelO"/>
    <property type="match status" value="1"/>
</dbReference>
<keyword evidence="8" id="KW-0464">Manganese</keyword>
<keyword evidence="4 8" id="KW-0479">Metal-binding</keyword>
<feature type="binding site" evidence="8">
    <location>
        <position position="200"/>
    </location>
    <ligand>
        <name>ATP</name>
        <dbReference type="ChEBI" id="CHEBI:30616"/>
    </ligand>
</feature>
<comment type="catalytic activity">
    <reaction evidence="8">
        <text>L-tyrosyl-[protein] + UTP = O-(5'-uridylyl)-L-tyrosyl-[protein] + diphosphate</text>
        <dbReference type="Rhea" id="RHEA:83887"/>
        <dbReference type="Rhea" id="RHEA-COMP:10136"/>
        <dbReference type="Rhea" id="RHEA-COMP:20238"/>
        <dbReference type="ChEBI" id="CHEBI:33019"/>
        <dbReference type="ChEBI" id="CHEBI:46398"/>
        <dbReference type="ChEBI" id="CHEBI:46858"/>
        <dbReference type="ChEBI" id="CHEBI:90602"/>
    </reaction>
</comment>
<feature type="binding site" evidence="8">
    <location>
        <position position="143"/>
    </location>
    <ligand>
        <name>ATP</name>
        <dbReference type="ChEBI" id="CHEBI:30616"/>
    </ligand>
</feature>
<organism evidence="9 10">
    <name type="scientific">Uliginosibacterium paludis</name>
    <dbReference type="NCBI Taxonomy" id="1615952"/>
    <lineage>
        <taxon>Bacteria</taxon>
        <taxon>Pseudomonadati</taxon>
        <taxon>Pseudomonadota</taxon>
        <taxon>Betaproteobacteria</taxon>
        <taxon>Rhodocyclales</taxon>
        <taxon>Zoogloeaceae</taxon>
        <taxon>Uliginosibacterium</taxon>
    </lineage>
</organism>
<feature type="binding site" evidence="8">
    <location>
        <position position="287"/>
    </location>
    <ligand>
        <name>ATP</name>
        <dbReference type="ChEBI" id="CHEBI:30616"/>
    </ligand>
</feature>
<protein>
    <recommendedName>
        <fullName evidence="8">Protein nucleotidyltransferase YdiU</fullName>
        <ecNumber evidence="8">2.7.7.-</ecNumber>
    </recommendedName>
    <alternativeName>
        <fullName evidence="8">Protein adenylyltransferase YdiU</fullName>
        <ecNumber evidence="8">2.7.7.108</ecNumber>
    </alternativeName>
    <alternativeName>
        <fullName evidence="8">Protein uridylyltransferase YdiU</fullName>
        <ecNumber evidence="8">2.7.7.-</ecNumber>
    </alternativeName>
</protein>
<dbReference type="Proteomes" id="UP001548590">
    <property type="component" value="Unassembled WGS sequence"/>
</dbReference>
<feature type="binding site" evidence="8">
    <location>
        <position position="142"/>
    </location>
    <ligand>
        <name>ATP</name>
        <dbReference type="ChEBI" id="CHEBI:30616"/>
    </ligand>
</feature>
<feature type="binding site" evidence="8">
    <location>
        <position position="278"/>
    </location>
    <ligand>
        <name>Mg(2+)</name>
        <dbReference type="ChEBI" id="CHEBI:18420"/>
    </ligand>
</feature>
<feature type="binding site" evidence="8">
    <location>
        <position position="207"/>
    </location>
    <ligand>
        <name>ATP</name>
        <dbReference type="ChEBI" id="CHEBI:30616"/>
    </ligand>
</feature>
<keyword evidence="9" id="KW-0012">Acyltransferase</keyword>
<feature type="binding site" evidence="8">
    <location>
        <position position="110"/>
    </location>
    <ligand>
        <name>ATP</name>
        <dbReference type="ChEBI" id="CHEBI:30616"/>
    </ligand>
</feature>
<comment type="cofactor">
    <cofactor evidence="8">
        <name>Mg(2+)</name>
        <dbReference type="ChEBI" id="CHEBI:18420"/>
    </cofactor>
    <cofactor evidence="8">
        <name>Mn(2+)</name>
        <dbReference type="ChEBI" id="CHEBI:29035"/>
    </cofactor>
</comment>
<accession>A0ABV2CNY0</accession>
<keyword evidence="6 8" id="KW-0067">ATP-binding</keyword>
<feature type="binding site" evidence="8">
    <location>
        <position position="130"/>
    </location>
    <ligand>
        <name>ATP</name>
        <dbReference type="ChEBI" id="CHEBI:30616"/>
    </ligand>
</feature>
<evidence type="ECO:0000256" key="6">
    <source>
        <dbReference type="ARBA" id="ARBA00022840"/>
    </source>
</evidence>
<evidence type="ECO:0000256" key="3">
    <source>
        <dbReference type="ARBA" id="ARBA00022695"/>
    </source>
</evidence>
<comment type="function">
    <text evidence="8">Nucleotidyltransferase involved in the post-translational modification of proteins. It can catalyze the addition of adenosine monophosphate (AMP) or uridine monophosphate (UMP) to a protein, resulting in modifications known as AMPylation and UMPylation.</text>
</comment>
<dbReference type="InterPro" id="IPR003846">
    <property type="entry name" value="SelO"/>
</dbReference>
<dbReference type="EC" id="2.7.7.-" evidence="8"/>
<keyword evidence="3 8" id="KW-0548">Nucleotidyltransferase</keyword>
<comment type="caution">
    <text evidence="9">The sequence shown here is derived from an EMBL/GenBank/DDBJ whole genome shotgun (WGS) entry which is preliminary data.</text>
</comment>
<comment type="catalytic activity">
    <reaction evidence="8">
        <text>L-seryl-[protein] + UTP = O-(5'-uridylyl)-L-seryl-[protein] + diphosphate</text>
        <dbReference type="Rhea" id="RHEA:64604"/>
        <dbReference type="Rhea" id="RHEA-COMP:9863"/>
        <dbReference type="Rhea" id="RHEA-COMP:16635"/>
        <dbReference type="ChEBI" id="CHEBI:29999"/>
        <dbReference type="ChEBI" id="CHEBI:33019"/>
        <dbReference type="ChEBI" id="CHEBI:46398"/>
        <dbReference type="ChEBI" id="CHEBI:156051"/>
    </reaction>
</comment>
<comment type="catalytic activity">
    <reaction evidence="8">
        <text>L-seryl-[protein] + ATP = 3-O-(5'-adenylyl)-L-seryl-[protein] + diphosphate</text>
        <dbReference type="Rhea" id="RHEA:58120"/>
        <dbReference type="Rhea" id="RHEA-COMP:9863"/>
        <dbReference type="Rhea" id="RHEA-COMP:15073"/>
        <dbReference type="ChEBI" id="CHEBI:29999"/>
        <dbReference type="ChEBI" id="CHEBI:30616"/>
        <dbReference type="ChEBI" id="CHEBI:33019"/>
        <dbReference type="ChEBI" id="CHEBI:142516"/>
        <dbReference type="EC" id="2.7.7.108"/>
    </reaction>
</comment>
<comment type="catalytic activity">
    <reaction evidence="8">
        <text>L-histidyl-[protein] + UTP = N(tele)-(5'-uridylyl)-L-histidyl-[protein] + diphosphate</text>
        <dbReference type="Rhea" id="RHEA:83891"/>
        <dbReference type="Rhea" id="RHEA-COMP:9745"/>
        <dbReference type="Rhea" id="RHEA-COMP:20239"/>
        <dbReference type="ChEBI" id="CHEBI:29979"/>
        <dbReference type="ChEBI" id="CHEBI:33019"/>
        <dbReference type="ChEBI" id="CHEBI:46398"/>
        <dbReference type="ChEBI" id="CHEBI:233474"/>
    </reaction>
</comment>
<feature type="active site" description="Proton acceptor" evidence="8">
    <location>
        <position position="277"/>
    </location>
</feature>
<evidence type="ECO:0000256" key="2">
    <source>
        <dbReference type="ARBA" id="ARBA00022679"/>
    </source>
</evidence>
<evidence type="ECO:0000313" key="9">
    <source>
        <dbReference type="EMBL" id="MET1489600.1"/>
    </source>
</evidence>
<keyword evidence="2 8" id="KW-0808">Transferase</keyword>
<sequence>MNHPDSLARLRLDTRFTDALPADPLELARPRSVQGAAYSFCMPTPVAAPRLLAWSADCAALLGLPATPDDAETFARVFAGNQLLDGSRPYATCYGGHQFGQWAGQLGDGRATMLGTVIAPDERRFEVQLKGAGLTPYSRHADGRAVLRSSIREYLCSEAMHHLGIPTTRALCLVDTGEDVIRDMFYDGRPRPERGAIVTRVAESFLRFGHYQLPAAREDLPLLKTLVDYTITTHFPELGAPSKTVYLAWFREVCRRTALLMAHWLRVGFVHGVMNTDNLSVLGLTIDYGPYGWLDAFEPGFTPNTTDQGGRYAYAEQARVAGWNLSCLANALMPLVDDIPALERCMDFYADSFESAYLAMLRDKLGLPQQGDQAEDFRLVSALFACFGAHDTDMTIFYRALSRIDAHTSPADAMALIEPAFYGEPADAARAAFATWLADWQARLREAGESHDERMARMNAANPWIIPRNWLAQNAIKAAEAGDLSVLERLMRAIREPYREQPEFADLAARRPDWARNEPGCSALSCSS</sequence>
<evidence type="ECO:0000256" key="5">
    <source>
        <dbReference type="ARBA" id="ARBA00022741"/>
    </source>
</evidence>
<dbReference type="EC" id="2.7.7.108" evidence="8"/>
<dbReference type="HAMAP" id="MF_00692">
    <property type="entry name" value="SelO"/>
    <property type="match status" value="1"/>
</dbReference>
<evidence type="ECO:0000256" key="1">
    <source>
        <dbReference type="ARBA" id="ARBA00009747"/>
    </source>
</evidence>
<comment type="similarity">
    <text evidence="1 8">Belongs to the SELO family.</text>
</comment>
<feature type="binding site" evidence="8">
    <location>
        <position position="109"/>
    </location>
    <ligand>
        <name>ATP</name>
        <dbReference type="ChEBI" id="CHEBI:30616"/>
    </ligand>
</feature>
<evidence type="ECO:0000256" key="7">
    <source>
        <dbReference type="ARBA" id="ARBA00022842"/>
    </source>
</evidence>
<feature type="binding site" evidence="8">
    <location>
        <position position="107"/>
    </location>
    <ligand>
        <name>ATP</name>
        <dbReference type="ChEBI" id="CHEBI:30616"/>
    </ligand>
</feature>
<dbReference type="PANTHER" id="PTHR32057">
    <property type="entry name" value="PROTEIN ADENYLYLTRANSFERASE SELO, MITOCHONDRIAL"/>
    <property type="match status" value="1"/>
</dbReference>
<name>A0ABV2CNY0_9RHOO</name>
<comment type="catalytic activity">
    <reaction evidence="8">
        <text>L-threonyl-[protein] + ATP = 3-O-(5'-adenylyl)-L-threonyl-[protein] + diphosphate</text>
        <dbReference type="Rhea" id="RHEA:54292"/>
        <dbReference type="Rhea" id="RHEA-COMP:11060"/>
        <dbReference type="Rhea" id="RHEA-COMP:13847"/>
        <dbReference type="ChEBI" id="CHEBI:30013"/>
        <dbReference type="ChEBI" id="CHEBI:30616"/>
        <dbReference type="ChEBI" id="CHEBI:33019"/>
        <dbReference type="ChEBI" id="CHEBI:138113"/>
        <dbReference type="EC" id="2.7.7.108"/>
    </reaction>
</comment>
<gene>
    <name evidence="8" type="primary">ydiU</name>
    <name evidence="8" type="synonym">selO</name>
    <name evidence="9" type="ORF">ABVT11_07150</name>
</gene>
<keyword evidence="7 8" id="KW-0460">Magnesium</keyword>
<dbReference type="EMBL" id="JBEWLZ010000003">
    <property type="protein sequence ID" value="MET1489600.1"/>
    <property type="molecule type" value="Genomic_DNA"/>
</dbReference>
<dbReference type="RefSeq" id="WP_345925184.1">
    <property type="nucleotide sequence ID" value="NZ_JBDIVF010000002.1"/>
</dbReference>
<dbReference type="GO" id="GO:0016746">
    <property type="term" value="F:acyltransferase activity"/>
    <property type="evidence" value="ECO:0007669"/>
    <property type="project" value="UniProtKB-KW"/>
</dbReference>
<keyword evidence="5 8" id="KW-0547">Nucleotide-binding</keyword>
<feature type="binding site" evidence="8">
    <location>
        <position position="287"/>
    </location>
    <ligand>
        <name>Mg(2+)</name>
        <dbReference type="ChEBI" id="CHEBI:18420"/>
    </ligand>
</feature>
<dbReference type="PANTHER" id="PTHR32057:SF14">
    <property type="entry name" value="PROTEIN ADENYLYLTRANSFERASE SELO, MITOCHONDRIAL"/>
    <property type="match status" value="1"/>
</dbReference>
<reference evidence="9 10" key="1">
    <citation type="submission" date="2024-07" db="EMBL/GenBank/DDBJ databases">
        <title>Uliginosibacterium paludis KCTC:42655.</title>
        <authorList>
            <person name="Kim M.K."/>
        </authorList>
    </citation>
    <scope>NUCLEOTIDE SEQUENCE [LARGE SCALE GENOMIC DNA]</scope>
    <source>
        <strain evidence="9 10">KCTC 42655</strain>
    </source>
</reference>
<comment type="catalytic activity">
    <reaction evidence="8">
        <text>L-tyrosyl-[protein] + ATP = O-(5'-adenylyl)-L-tyrosyl-[protein] + diphosphate</text>
        <dbReference type="Rhea" id="RHEA:54288"/>
        <dbReference type="Rhea" id="RHEA-COMP:10136"/>
        <dbReference type="Rhea" id="RHEA-COMP:13846"/>
        <dbReference type="ChEBI" id="CHEBI:30616"/>
        <dbReference type="ChEBI" id="CHEBI:33019"/>
        <dbReference type="ChEBI" id="CHEBI:46858"/>
        <dbReference type="ChEBI" id="CHEBI:83624"/>
        <dbReference type="EC" id="2.7.7.108"/>
    </reaction>
</comment>
<evidence type="ECO:0000313" key="10">
    <source>
        <dbReference type="Proteomes" id="UP001548590"/>
    </source>
</evidence>